<dbReference type="EMBL" id="LAVV01006741">
    <property type="protein sequence ID" value="KNZ58535.1"/>
    <property type="molecule type" value="Genomic_DNA"/>
</dbReference>
<dbReference type="VEuPathDB" id="FungiDB:VP01_1913g7"/>
<protein>
    <submittedName>
        <fullName evidence="2">Putative signal peptide protein</fullName>
    </submittedName>
</protein>
<organism evidence="2 3">
    <name type="scientific">Puccinia sorghi</name>
    <dbReference type="NCBI Taxonomy" id="27349"/>
    <lineage>
        <taxon>Eukaryota</taxon>
        <taxon>Fungi</taxon>
        <taxon>Dikarya</taxon>
        <taxon>Basidiomycota</taxon>
        <taxon>Pucciniomycotina</taxon>
        <taxon>Pucciniomycetes</taxon>
        <taxon>Pucciniales</taxon>
        <taxon>Pucciniaceae</taxon>
        <taxon>Puccinia</taxon>
    </lineage>
</organism>
<sequence>MVRLVLVGVELWLALDGWGAGCGVIPQGGLMVCHWKCFGWEVPTGLLGWMDQEVGSLVFPVVADEVLGGLELALWTCELLEGTVLSRAVSVGGLKEGGGP</sequence>
<evidence type="ECO:0000256" key="1">
    <source>
        <dbReference type="SAM" id="SignalP"/>
    </source>
</evidence>
<reference evidence="2 3" key="1">
    <citation type="submission" date="2015-08" db="EMBL/GenBank/DDBJ databases">
        <title>Next Generation Sequencing and Analysis of the Genome of Puccinia sorghi L Schw, the Causal Agent of Maize Common Rust.</title>
        <authorList>
            <person name="Rochi L."/>
            <person name="Burguener G."/>
            <person name="Darino M."/>
            <person name="Turjanski A."/>
            <person name="Kreff E."/>
            <person name="Dieguez M.J."/>
            <person name="Sacco F."/>
        </authorList>
    </citation>
    <scope>NUCLEOTIDE SEQUENCE [LARGE SCALE GENOMIC DNA]</scope>
    <source>
        <strain evidence="2 3">RO10H11247</strain>
    </source>
</reference>
<dbReference type="AlphaFoldDB" id="A0A0L6VEK8"/>
<accession>A0A0L6VEK8</accession>
<feature type="chain" id="PRO_5005568427" evidence="1">
    <location>
        <begin position="20"/>
        <end position="100"/>
    </location>
</feature>
<name>A0A0L6VEK8_9BASI</name>
<keyword evidence="1" id="KW-0732">Signal</keyword>
<evidence type="ECO:0000313" key="2">
    <source>
        <dbReference type="EMBL" id="KNZ58535.1"/>
    </source>
</evidence>
<comment type="caution">
    <text evidence="2">The sequence shown here is derived from an EMBL/GenBank/DDBJ whole genome shotgun (WGS) entry which is preliminary data.</text>
</comment>
<proteinExistence type="predicted"/>
<dbReference type="Proteomes" id="UP000037035">
    <property type="component" value="Unassembled WGS sequence"/>
</dbReference>
<evidence type="ECO:0000313" key="3">
    <source>
        <dbReference type="Proteomes" id="UP000037035"/>
    </source>
</evidence>
<keyword evidence="3" id="KW-1185">Reference proteome</keyword>
<feature type="signal peptide" evidence="1">
    <location>
        <begin position="1"/>
        <end position="19"/>
    </location>
</feature>
<gene>
    <name evidence="2" type="ORF">VP01_1913g7</name>
</gene>